<organism evidence="1 2">
    <name type="scientific">Acinetobacter terrae</name>
    <dbReference type="NCBI Taxonomy" id="2731247"/>
    <lineage>
        <taxon>Bacteria</taxon>
        <taxon>Pseudomonadati</taxon>
        <taxon>Pseudomonadota</taxon>
        <taxon>Gammaproteobacteria</taxon>
        <taxon>Moraxellales</taxon>
        <taxon>Moraxellaceae</taxon>
        <taxon>Acinetobacter</taxon>
        <taxon>Acinetobacter Taxon 24</taxon>
    </lineage>
</organism>
<name>A0A4R0EM93_9GAMM</name>
<gene>
    <name evidence="1" type="ORF">E0H85_08140</name>
</gene>
<evidence type="ECO:0000313" key="2">
    <source>
        <dbReference type="Proteomes" id="UP000291380"/>
    </source>
</evidence>
<reference evidence="1 2" key="1">
    <citation type="submission" date="2019-02" db="EMBL/GenBank/DDBJ databases">
        <title>High diversity of culturable Acinetobacter species in natural soil and water ecosystems.</title>
        <authorList>
            <person name="Radolfova-Krizova L."/>
            <person name="Nemec A."/>
        </authorList>
    </citation>
    <scope>NUCLEOTIDE SEQUENCE [LARGE SCALE GENOMIC DNA]</scope>
    <source>
        <strain evidence="1 2">ANC 4281</strain>
    </source>
</reference>
<dbReference type="OrthoDB" id="1865at2"/>
<dbReference type="Pfam" id="PF06258">
    <property type="entry name" value="Mito_fiss_Elm1"/>
    <property type="match status" value="1"/>
</dbReference>
<comment type="caution">
    <text evidence="1">The sequence shown here is derived from an EMBL/GenBank/DDBJ whole genome shotgun (WGS) entry which is preliminary data.</text>
</comment>
<dbReference type="SUPFAM" id="SSF53756">
    <property type="entry name" value="UDP-Glycosyltransferase/glycogen phosphorylase"/>
    <property type="match status" value="1"/>
</dbReference>
<dbReference type="AlphaFoldDB" id="A0A4R0EM93"/>
<accession>A0A4R0EM93</accession>
<dbReference type="InterPro" id="IPR009367">
    <property type="entry name" value="Elm1-like"/>
</dbReference>
<proteinExistence type="predicted"/>
<sequence length="341" mass="38508">MFKNDKAKKTVWVVSDGVPGHFTQSKGVLFALEHQFELDIHWIELKLKKSFLRRPMAWLLNSTIPAVEKINYFYQGGVLPQQAPDIVIGAGGNTSYAVAWLARAYGAKNIFCGSLRHLNETLFDAILVLEPDMPKPFISLPISAMPISQKTLAVHGEVWHAEHPEIQQRLWTMLIGGEGAGADYKAEDWKQLAREMNSLAKNNNIRWLISTSRRTGAEAEAILKAELNDHYIVDAVWWSEHPRKILHQFLAVSCAVFCGADSMSMMMESISAQRPLIVYYPEKFQPDAKFSNVLKRLESSTLATVVPINELAINDGFQALRPLEYEPSEKLAQLLKERLFS</sequence>
<dbReference type="Proteomes" id="UP000291380">
    <property type="component" value="Unassembled WGS sequence"/>
</dbReference>
<dbReference type="RefSeq" id="WP_131271172.1">
    <property type="nucleotide sequence ID" value="NZ_SJOA01000008.1"/>
</dbReference>
<protein>
    <submittedName>
        <fullName evidence="1">Nucleoside-diphosphate sugar epimerase</fullName>
    </submittedName>
</protein>
<dbReference type="EMBL" id="SJOA01000008">
    <property type="protein sequence ID" value="TCB59319.1"/>
    <property type="molecule type" value="Genomic_DNA"/>
</dbReference>
<evidence type="ECO:0000313" key="1">
    <source>
        <dbReference type="EMBL" id="TCB59319.1"/>
    </source>
</evidence>